<keyword evidence="2" id="KW-0808">Transferase</keyword>
<dbReference type="PANTHER" id="PTHR43356">
    <property type="entry name" value="PHOSPHATE ACETYLTRANSFERASE"/>
    <property type="match status" value="1"/>
</dbReference>
<keyword evidence="3" id="KW-0012">Acyltransferase</keyword>
<dbReference type="Gene3D" id="3.40.718.10">
    <property type="entry name" value="Isopropylmalate Dehydrogenase"/>
    <property type="match status" value="1"/>
</dbReference>
<dbReference type="Proteomes" id="UP000708338">
    <property type="component" value="Unassembled WGS sequence"/>
</dbReference>
<dbReference type="PIRSF" id="PIRSF000428">
    <property type="entry name" value="P_Ac_trans"/>
    <property type="match status" value="1"/>
</dbReference>
<comment type="caution">
    <text evidence="5">The sequence shown here is derived from an EMBL/GenBank/DDBJ whole genome shotgun (WGS) entry which is preliminary data.</text>
</comment>
<dbReference type="GO" id="GO:0016746">
    <property type="term" value="F:acyltransferase activity"/>
    <property type="evidence" value="ECO:0007669"/>
    <property type="project" value="UniProtKB-KW"/>
</dbReference>
<dbReference type="RefSeq" id="WP_117450589.1">
    <property type="nucleotide sequence ID" value="NZ_CABJDD010000002.1"/>
</dbReference>
<gene>
    <name evidence="5" type="ORF">GPL26_21720</name>
</gene>
<comment type="similarity">
    <text evidence="1">Belongs to the phosphate acetyltransferase and butyryltransferase family.</text>
</comment>
<dbReference type="PANTHER" id="PTHR43356:SF2">
    <property type="entry name" value="PHOSPHATE ACETYLTRANSFERASE"/>
    <property type="match status" value="1"/>
</dbReference>
<evidence type="ECO:0000256" key="2">
    <source>
        <dbReference type="ARBA" id="ARBA00022679"/>
    </source>
</evidence>
<dbReference type="InterPro" id="IPR050500">
    <property type="entry name" value="Phos_Acetyltrans/Butyryltrans"/>
</dbReference>
<dbReference type="EMBL" id="WQPS01000043">
    <property type="protein sequence ID" value="MBT9812240.1"/>
    <property type="molecule type" value="Genomic_DNA"/>
</dbReference>
<evidence type="ECO:0000313" key="5">
    <source>
        <dbReference type="EMBL" id="MBT9812240.1"/>
    </source>
</evidence>
<protein>
    <recommendedName>
        <fullName evidence="4">Phosphate acetyl/butaryl transferase domain-containing protein</fullName>
    </recommendedName>
</protein>
<dbReference type="InterPro" id="IPR002505">
    <property type="entry name" value="PTA_PTB"/>
</dbReference>
<name>A0AA41FIY2_9FIRM</name>
<evidence type="ECO:0000313" key="6">
    <source>
        <dbReference type="Proteomes" id="UP000708338"/>
    </source>
</evidence>
<proteinExistence type="inferred from homology"/>
<dbReference type="Pfam" id="PF01515">
    <property type="entry name" value="PTA_PTB"/>
    <property type="match status" value="1"/>
</dbReference>
<evidence type="ECO:0000259" key="4">
    <source>
        <dbReference type="Pfam" id="PF01515"/>
    </source>
</evidence>
<sequence length="302" mass="32776">MFKNFKDIEAYILTSGIKKRVVLACAQDDLALEAVVKARKRGVISAVLIGDLDRIRKLLEGLNEPEEDYELIFCPDEGEAGRMAVSLVNEGMADIPMKGLMMTSSFMKAILDKEKGFLKPGRLLNQATVLEYTDENRMMIISDCAVNIAPTYEDKIKITQNCIELAHELGIEKPNIAFLSALEKVNPKIQSTVDADALTQYANAGGFKGAGEAFGPVALDIAVDAQCARHKGVHHPVCGHADILIVPDLASGNIFTKSLTFFAHLNSAGTLNGTTNAVIMTSRTDTPEDKYDSILTAVLKAM</sequence>
<organism evidence="5 6">
    <name type="scientific">Enterocloster citroniae</name>
    <dbReference type="NCBI Taxonomy" id="358743"/>
    <lineage>
        <taxon>Bacteria</taxon>
        <taxon>Bacillati</taxon>
        <taxon>Bacillota</taxon>
        <taxon>Clostridia</taxon>
        <taxon>Lachnospirales</taxon>
        <taxon>Lachnospiraceae</taxon>
        <taxon>Enterocloster</taxon>
    </lineage>
</organism>
<evidence type="ECO:0000256" key="3">
    <source>
        <dbReference type="ARBA" id="ARBA00023315"/>
    </source>
</evidence>
<dbReference type="InterPro" id="IPR012147">
    <property type="entry name" value="P_Ac_Bu_trans"/>
</dbReference>
<feature type="domain" description="Phosphate acetyl/butaryl transferase" evidence="4">
    <location>
        <begin position="82"/>
        <end position="297"/>
    </location>
</feature>
<accession>A0AA41FIY2</accession>
<reference evidence="5" key="1">
    <citation type="journal article" date="2021" name="Gut Microbes">
        <title>A synthetic consortium of 100 gut commensals modulates the composition and function in a colon model of the microbiome of elderly subjects.</title>
        <authorList>
            <person name="Perez M."/>
            <person name="Ntemiri A."/>
            <person name="Tan H."/>
            <person name="Harris H.M.B."/>
            <person name="Roager H.M."/>
            <person name="Ribiere C."/>
            <person name="O'Toole P.W."/>
        </authorList>
    </citation>
    <scope>NUCLEOTIDE SEQUENCE</scope>
    <source>
        <strain evidence="5">MCC335</strain>
    </source>
</reference>
<evidence type="ECO:0000256" key="1">
    <source>
        <dbReference type="ARBA" id="ARBA00005656"/>
    </source>
</evidence>
<dbReference type="AlphaFoldDB" id="A0AA41FIY2"/>
<dbReference type="SUPFAM" id="SSF53659">
    <property type="entry name" value="Isocitrate/Isopropylmalate dehydrogenase-like"/>
    <property type="match status" value="1"/>
</dbReference>